<dbReference type="SMART" id="SM00388">
    <property type="entry name" value="HisKA"/>
    <property type="match status" value="1"/>
</dbReference>
<dbReference type="InterPro" id="IPR011006">
    <property type="entry name" value="CheY-like_superfamily"/>
</dbReference>
<dbReference type="Gene3D" id="3.30.450.20">
    <property type="entry name" value="PAS domain"/>
    <property type="match status" value="5"/>
</dbReference>
<feature type="domain" description="PAS" evidence="9">
    <location>
        <begin position="338"/>
        <end position="383"/>
    </location>
</feature>
<dbReference type="KEGG" id="ssan:NX02_28085"/>
<dbReference type="STRING" id="1123269.NX02_28085"/>
<dbReference type="Pfam" id="PF02518">
    <property type="entry name" value="HATPase_c"/>
    <property type="match status" value="1"/>
</dbReference>
<feature type="domain" description="Response regulatory" evidence="8">
    <location>
        <begin position="1089"/>
        <end position="1204"/>
    </location>
</feature>
<dbReference type="Pfam" id="PF00072">
    <property type="entry name" value="Response_reg"/>
    <property type="match status" value="1"/>
</dbReference>
<dbReference type="HOGENOM" id="CLU_000445_114_51_5"/>
<dbReference type="SUPFAM" id="SSF55785">
    <property type="entry name" value="PYP-like sensor domain (PAS domain)"/>
    <property type="match status" value="4"/>
</dbReference>
<dbReference type="InterPro" id="IPR003661">
    <property type="entry name" value="HisK_dim/P_dom"/>
</dbReference>
<dbReference type="GO" id="GO:0006355">
    <property type="term" value="P:regulation of DNA-templated transcription"/>
    <property type="evidence" value="ECO:0007669"/>
    <property type="project" value="InterPro"/>
</dbReference>
<dbReference type="InterPro" id="IPR001610">
    <property type="entry name" value="PAC"/>
</dbReference>
<dbReference type="SMART" id="SM00091">
    <property type="entry name" value="PAS"/>
    <property type="match status" value="4"/>
</dbReference>
<evidence type="ECO:0000256" key="1">
    <source>
        <dbReference type="ARBA" id="ARBA00000085"/>
    </source>
</evidence>
<dbReference type="PROSITE" id="PS50109">
    <property type="entry name" value="HIS_KIN"/>
    <property type="match status" value="1"/>
</dbReference>
<dbReference type="SMART" id="SM00387">
    <property type="entry name" value="HATPase_c"/>
    <property type="match status" value="1"/>
</dbReference>
<protein>
    <recommendedName>
        <fullName evidence="2">histidine kinase</fullName>
        <ecNumber evidence="2">2.7.13.3</ecNumber>
    </recommendedName>
</protein>
<dbReference type="InterPro" id="IPR052162">
    <property type="entry name" value="Sensor_kinase/Photoreceptor"/>
</dbReference>
<feature type="domain" description="Histidine kinase" evidence="7">
    <location>
        <begin position="842"/>
        <end position="1067"/>
    </location>
</feature>
<dbReference type="InterPro" id="IPR036097">
    <property type="entry name" value="HisK_dim/P_sf"/>
</dbReference>
<evidence type="ECO:0000256" key="6">
    <source>
        <dbReference type="PROSITE-ProRule" id="PRU00169"/>
    </source>
</evidence>
<dbReference type="CDD" id="cd16919">
    <property type="entry name" value="HATPase_CckA-like"/>
    <property type="match status" value="1"/>
</dbReference>
<dbReference type="Gene3D" id="2.10.70.100">
    <property type="match status" value="1"/>
</dbReference>
<dbReference type="SUPFAM" id="SSF52172">
    <property type="entry name" value="CheY-like"/>
    <property type="match status" value="1"/>
</dbReference>
<comment type="catalytic activity">
    <reaction evidence="1">
        <text>ATP + protein L-histidine = ADP + protein N-phospho-L-histidine.</text>
        <dbReference type="EC" id="2.7.13.3"/>
    </reaction>
</comment>
<dbReference type="Pfam" id="PF00512">
    <property type="entry name" value="HisKA"/>
    <property type="match status" value="1"/>
</dbReference>
<dbReference type="InterPro" id="IPR000014">
    <property type="entry name" value="PAS"/>
</dbReference>
<dbReference type="AlphaFoldDB" id="W0AH22"/>
<proteinExistence type="predicted"/>
<dbReference type="InterPro" id="IPR013767">
    <property type="entry name" value="PAS_fold"/>
</dbReference>
<dbReference type="EMBL" id="CP006644">
    <property type="protein sequence ID" value="AHE57199.1"/>
    <property type="molecule type" value="Genomic_DNA"/>
</dbReference>
<evidence type="ECO:0000256" key="3">
    <source>
        <dbReference type="ARBA" id="ARBA00022553"/>
    </source>
</evidence>
<dbReference type="InterPro" id="IPR003594">
    <property type="entry name" value="HATPase_dom"/>
</dbReference>
<dbReference type="EC" id="2.7.13.3" evidence="2"/>
<dbReference type="Gene3D" id="3.40.50.2300">
    <property type="match status" value="1"/>
</dbReference>
<dbReference type="InterPro" id="IPR013655">
    <property type="entry name" value="PAS_fold_3"/>
</dbReference>
<dbReference type="Pfam" id="PF01590">
    <property type="entry name" value="GAF"/>
    <property type="match status" value="1"/>
</dbReference>
<evidence type="ECO:0000259" key="8">
    <source>
        <dbReference type="PROSITE" id="PS50110"/>
    </source>
</evidence>
<dbReference type="PATRIC" id="fig|1123269.5.peg.5511"/>
<keyword evidence="4" id="KW-0808">Transferase</keyword>
<dbReference type="Pfam" id="PF08447">
    <property type="entry name" value="PAS_3"/>
    <property type="match status" value="3"/>
</dbReference>
<dbReference type="PROSITE" id="PS50110">
    <property type="entry name" value="RESPONSE_REGULATORY"/>
    <property type="match status" value="1"/>
</dbReference>
<evidence type="ECO:0000259" key="9">
    <source>
        <dbReference type="PROSITE" id="PS50112"/>
    </source>
</evidence>
<dbReference type="Gene3D" id="1.10.287.130">
    <property type="match status" value="1"/>
</dbReference>
<dbReference type="SUPFAM" id="SSF55874">
    <property type="entry name" value="ATPase domain of HSP90 chaperone/DNA topoisomerase II/histidine kinase"/>
    <property type="match status" value="1"/>
</dbReference>
<evidence type="ECO:0000256" key="2">
    <source>
        <dbReference type="ARBA" id="ARBA00012438"/>
    </source>
</evidence>
<gene>
    <name evidence="11" type="ORF">NX02_28085</name>
</gene>
<evidence type="ECO:0000256" key="5">
    <source>
        <dbReference type="ARBA" id="ARBA00022777"/>
    </source>
</evidence>
<dbReference type="PROSITE" id="PS50113">
    <property type="entry name" value="PAC"/>
    <property type="match status" value="2"/>
</dbReference>
<dbReference type="GO" id="GO:0000155">
    <property type="term" value="F:phosphorelay sensor kinase activity"/>
    <property type="evidence" value="ECO:0007669"/>
    <property type="project" value="InterPro"/>
</dbReference>
<evidence type="ECO:0000259" key="10">
    <source>
        <dbReference type="PROSITE" id="PS50113"/>
    </source>
</evidence>
<feature type="domain" description="PAS" evidence="9">
    <location>
        <begin position="587"/>
        <end position="657"/>
    </location>
</feature>
<dbReference type="PANTHER" id="PTHR43304:SF1">
    <property type="entry name" value="PAC DOMAIN-CONTAINING PROTEIN"/>
    <property type="match status" value="1"/>
</dbReference>
<dbReference type="Gene3D" id="3.30.565.10">
    <property type="entry name" value="Histidine kinase-like ATPase, C-terminal domain"/>
    <property type="match status" value="1"/>
</dbReference>
<feature type="domain" description="PAS" evidence="9">
    <location>
        <begin position="725"/>
        <end position="780"/>
    </location>
</feature>
<dbReference type="Pfam" id="PF00989">
    <property type="entry name" value="PAS"/>
    <property type="match status" value="1"/>
</dbReference>
<sequence>MGADRPALRFLADGGILGDRIANFDWSATALGPIDGWPASLRHTVGLMLRSRVPMVLLWGAAGIMIYNDAYADFAGGRDAGLLGAEVRTGWREVADFNDHVMKVGLSGGTLSYKNQPLTLDRNGRPEQVWMDLDYSPVPGDDGTPAGVIAIVVETTETHNAHRALEASETRLRFLDELGKAASGTRDADAILTIATRMTGAHLGVSVCAYADMDEDEDGFTIRGDWHAAGARSIVGRYRLADFGTLAVTELGAGRPLIVNDNRRELAPHEAATFQALGITATICMPLVKQGRLTALMAIHDREARTWTDDELTTIREVTERCWAHVERIRAEELLREREAQNRQILDSASDYAIIATDLDGRVMLWNRGAEQMLGWTEAEMIDVDLDRVSVEGWGPTRALALAEGRAGGEQWQRRRSGERFRAYGETTPLRSDCDGAVGFVTVLSDRTDEHRRRAALRATEDQLRRAQEAGGVGLFSVDIANDMVTATPEFCRIFGFDPCGQLPTAALEALIVPDDADMVSSSQGRRAATSPLDVEYRIRRADDGEIRLIARRGEYEYDDAGLPVRMVGIVQDITERRRVQLALHRSEAGFGALAQSMPNQVWTATADGRLDWFNAQVYAYSGIPPGELDAERWMALVHEDDRASTTARWNAAVASASTFETEFRVRDSAGAYRWYLSRALPLRDPQGAVSGWIGTNTDIHAQKLAEVAHAQERDRLWALSQDLLLVCDIEGMIVAVNPSIRRMLGWDEAEMVGRPLSSFVHPDDLPATAAELASLAGGGSTLAFENRYRTRDGDYRLLAWTAVPDGSRIHAVGRDITEQRQVEEALRQSQKMEAVGQLTGGIAHDFNNLLQGITGSLDLMRNRISQGRTGDLERFLTGAMSSAQRAAALTHRLLAFSRRQPLDPRPVKANPLIASMEDLLRRTLGERIELEMVMAGGLWLTRCDANQLESAILNLAINARDAMPDGGRLTVETCNAHLDSAYAARQRDVKPGQYVCVCVTDTGTGMSQDVIAKAFEPFFTTKPLGQGTGLGLSMIYGFARQSEGYARIYSEVGKGTTVKLYLPRWRGAAEGDEVEPAMTVPGAEDGETVLVVEDEAVVRGLIVDVLGELGYNAIEAADGPRGLEILQSRQRIDLLITDIGLPGLNGRQVADGGRAIRPGLKILFMTGYAENAALASGFLEPGMAMITKPFAMDVLANRIREIIEER</sequence>
<dbReference type="FunFam" id="3.30.450.20:FF:000099">
    <property type="entry name" value="Sensory box sensor histidine kinase"/>
    <property type="match status" value="1"/>
</dbReference>
<dbReference type="InterPro" id="IPR029016">
    <property type="entry name" value="GAF-like_dom_sf"/>
</dbReference>
<dbReference type="PANTHER" id="PTHR43304">
    <property type="entry name" value="PHYTOCHROME-LIKE PROTEIN CPH1"/>
    <property type="match status" value="1"/>
</dbReference>
<dbReference type="Gene3D" id="3.30.450.40">
    <property type="match status" value="1"/>
</dbReference>
<organism evidence="11 12">
    <name type="scientific">Sphingomonas sanxanigenens DSM 19645 = NX02</name>
    <dbReference type="NCBI Taxonomy" id="1123269"/>
    <lineage>
        <taxon>Bacteria</taxon>
        <taxon>Pseudomonadati</taxon>
        <taxon>Pseudomonadota</taxon>
        <taxon>Alphaproteobacteria</taxon>
        <taxon>Sphingomonadales</taxon>
        <taxon>Sphingomonadaceae</taxon>
        <taxon>Sphingomonas</taxon>
    </lineage>
</organism>
<dbReference type="SMART" id="SM00065">
    <property type="entry name" value="GAF"/>
    <property type="match status" value="1"/>
</dbReference>
<evidence type="ECO:0000313" key="11">
    <source>
        <dbReference type="EMBL" id="AHE57199.1"/>
    </source>
</evidence>
<name>W0AH22_9SPHN</name>
<dbReference type="InterPro" id="IPR003018">
    <property type="entry name" value="GAF"/>
</dbReference>
<feature type="modified residue" description="4-aspartylphosphate" evidence="6">
    <location>
        <position position="1139"/>
    </location>
</feature>
<reference evidence="11 12" key="1">
    <citation type="submission" date="2013-07" db="EMBL/GenBank/DDBJ databases">
        <title>Completed genome of Sphingomonas sanxanigenens NX02.</title>
        <authorList>
            <person name="Ma T."/>
            <person name="Huang H."/>
            <person name="Wu M."/>
            <person name="Li X."/>
            <person name="Li G."/>
        </authorList>
    </citation>
    <scope>NUCLEOTIDE SEQUENCE [LARGE SCALE GENOMIC DNA]</scope>
    <source>
        <strain evidence="11 12">NX02</strain>
    </source>
</reference>
<accession>W0AH22</accession>
<dbReference type="Proteomes" id="UP000018851">
    <property type="component" value="Chromosome"/>
</dbReference>
<dbReference type="CDD" id="cd00130">
    <property type="entry name" value="PAS"/>
    <property type="match status" value="4"/>
</dbReference>
<dbReference type="NCBIfam" id="TIGR00229">
    <property type="entry name" value="sensory_box"/>
    <property type="match status" value="4"/>
</dbReference>
<dbReference type="InterPro" id="IPR001789">
    <property type="entry name" value="Sig_transdc_resp-reg_receiver"/>
</dbReference>
<dbReference type="InterPro" id="IPR004358">
    <property type="entry name" value="Sig_transdc_His_kin-like_C"/>
</dbReference>
<dbReference type="eggNOG" id="COG4191">
    <property type="taxonomic scope" value="Bacteria"/>
</dbReference>
<dbReference type="SUPFAM" id="SSF55781">
    <property type="entry name" value="GAF domain-like"/>
    <property type="match status" value="1"/>
</dbReference>
<evidence type="ECO:0000256" key="4">
    <source>
        <dbReference type="ARBA" id="ARBA00022679"/>
    </source>
</evidence>
<evidence type="ECO:0000259" key="7">
    <source>
        <dbReference type="PROSITE" id="PS50109"/>
    </source>
</evidence>
<feature type="domain" description="PAC" evidence="10">
    <location>
        <begin position="533"/>
        <end position="586"/>
    </location>
</feature>
<keyword evidence="3 6" id="KW-0597">Phosphoprotein</keyword>
<dbReference type="InterPro" id="IPR036890">
    <property type="entry name" value="HATPase_C_sf"/>
</dbReference>
<dbReference type="SUPFAM" id="SSF47384">
    <property type="entry name" value="Homodimeric domain of signal transducing histidine kinase"/>
    <property type="match status" value="1"/>
</dbReference>
<dbReference type="SMART" id="SM00086">
    <property type="entry name" value="PAC"/>
    <property type="match status" value="5"/>
</dbReference>
<dbReference type="PROSITE" id="PS50112">
    <property type="entry name" value="PAS"/>
    <property type="match status" value="3"/>
</dbReference>
<dbReference type="PRINTS" id="PR00344">
    <property type="entry name" value="BCTRLSENSOR"/>
</dbReference>
<dbReference type="InterPro" id="IPR035965">
    <property type="entry name" value="PAS-like_dom_sf"/>
</dbReference>
<keyword evidence="12" id="KW-1185">Reference proteome</keyword>
<keyword evidence="5" id="KW-0418">Kinase</keyword>
<dbReference type="SMART" id="SM00448">
    <property type="entry name" value="REC"/>
    <property type="match status" value="1"/>
</dbReference>
<feature type="domain" description="PAC" evidence="10">
    <location>
        <begin position="660"/>
        <end position="712"/>
    </location>
</feature>
<dbReference type="InterPro" id="IPR000700">
    <property type="entry name" value="PAS-assoc_C"/>
</dbReference>
<dbReference type="eggNOG" id="COG0784">
    <property type="taxonomic scope" value="Bacteria"/>
</dbReference>
<dbReference type="InterPro" id="IPR005467">
    <property type="entry name" value="His_kinase_dom"/>
</dbReference>
<dbReference type="eggNOG" id="COG2203">
    <property type="taxonomic scope" value="Bacteria"/>
</dbReference>
<evidence type="ECO:0000313" key="12">
    <source>
        <dbReference type="Proteomes" id="UP000018851"/>
    </source>
</evidence>